<dbReference type="EMBL" id="CP002304">
    <property type="protein sequence ID" value="ADQ14952.1"/>
    <property type="molecule type" value="Genomic_DNA"/>
</dbReference>
<dbReference type="InterPro" id="IPR023214">
    <property type="entry name" value="HAD_sf"/>
</dbReference>
<evidence type="ECO:0000313" key="6">
    <source>
        <dbReference type="Proteomes" id="UP000007434"/>
    </source>
</evidence>
<dbReference type="OrthoDB" id="2471595at2"/>
<reference evidence="5 6" key="2">
    <citation type="journal article" date="2011" name="J. Bacteriol.">
        <title>Complete Genome Sequence of the Haloalkaliphilic, Hydrogen Producing Halanaerobium hydrogenoformans.</title>
        <authorList>
            <person name="Brown S.D."/>
            <person name="Begemann M.B."/>
            <person name="Mormile M.R."/>
            <person name="Wall J.D."/>
            <person name="Han C.S."/>
            <person name="Goodwin L.A."/>
            <person name="Pitluck S."/>
            <person name="Land M.L."/>
            <person name="Hauser L.J."/>
            <person name="Elias D.A."/>
        </authorList>
    </citation>
    <scope>NUCLEOTIDE SEQUENCE [LARGE SCALE GENOMIC DNA]</scope>
    <source>
        <strain evidence="6">sapolanicus</strain>
    </source>
</reference>
<dbReference type="AlphaFoldDB" id="E4RLN8"/>
<dbReference type="STRING" id="656519.Halsa_1527"/>
<accession>E4RLN8</accession>
<dbReference type="InterPro" id="IPR036412">
    <property type="entry name" value="HAD-like_sf"/>
</dbReference>
<evidence type="ECO:0000256" key="1">
    <source>
        <dbReference type="ARBA" id="ARBA00009589"/>
    </source>
</evidence>
<dbReference type="Pfam" id="PF06941">
    <property type="entry name" value="NT5C"/>
    <property type="match status" value="1"/>
</dbReference>
<protein>
    <recommendedName>
        <fullName evidence="3">Nucleotidase</fullName>
        <ecNumber evidence="3">3.1.3.-</ecNumber>
    </recommendedName>
</protein>
<dbReference type="HOGENOM" id="CLU_118515_0_0_9"/>
<dbReference type="GO" id="GO:0008253">
    <property type="term" value="F:5'-nucleotidase activity"/>
    <property type="evidence" value="ECO:0007669"/>
    <property type="project" value="InterPro"/>
</dbReference>
<reference evidence="5 6" key="1">
    <citation type="submission" date="2010-11" db="EMBL/GenBank/DDBJ databases">
        <title>Complete sequence of Halanaerobium sp. sapolanicus.</title>
        <authorList>
            <consortium name="US DOE Joint Genome Institute"/>
            <person name="Lucas S."/>
            <person name="Copeland A."/>
            <person name="Lapidus A."/>
            <person name="Cheng J.-F."/>
            <person name="Bruce D."/>
            <person name="Goodwin L."/>
            <person name="Pitluck S."/>
            <person name="Davenport K."/>
            <person name="Detter J.C."/>
            <person name="Han C."/>
            <person name="Tapia R."/>
            <person name="Land M."/>
            <person name="Hauser L."/>
            <person name="Jeffries C."/>
            <person name="Kyrpides N."/>
            <person name="Ivanova N."/>
            <person name="Mikhailova N."/>
            <person name="Begemann M.B."/>
            <person name="Mormile M.R."/>
            <person name="Wall J.D."/>
            <person name="Elias D.A."/>
            <person name="Woyke T."/>
        </authorList>
    </citation>
    <scope>NUCLEOTIDE SEQUENCE [LARGE SCALE GENOMIC DNA]</scope>
    <source>
        <strain evidence="6">sapolanicus</strain>
    </source>
</reference>
<dbReference type="GO" id="GO:0009264">
    <property type="term" value="P:deoxyribonucleotide catabolic process"/>
    <property type="evidence" value="ECO:0007669"/>
    <property type="project" value="InterPro"/>
</dbReference>
<organism evidence="5 6">
    <name type="scientific">Halanaerobium hydrogeniformans</name>
    <name type="common">Halanaerobium sp. (strain sapolanicus)</name>
    <dbReference type="NCBI Taxonomy" id="656519"/>
    <lineage>
        <taxon>Bacteria</taxon>
        <taxon>Bacillati</taxon>
        <taxon>Bacillota</taxon>
        <taxon>Clostridia</taxon>
        <taxon>Halanaerobiales</taxon>
        <taxon>Halanaerobiaceae</taxon>
        <taxon>Halanaerobium</taxon>
    </lineage>
</organism>
<dbReference type="KEGG" id="has:Halsa_1527"/>
<comment type="similarity">
    <text evidence="1 3">Belongs to the 5'(3')-deoxyribonucleotidase family.</text>
</comment>
<feature type="active site" description="Proton donor" evidence="4">
    <location>
        <position position="10"/>
    </location>
</feature>
<sequence length="199" mass="23048">MNYNLGIDIDGVITDEGTAENNIWQRKMNEYFSRDIKLGKYTYNLAEAYGLSEQELNSFLTDKLFEVYQEVNSAPGARETLTQLAEQGHSLILITARNEKFRDLTENWLEKHQIPYHELHHQYDKAPLVVEKNISLFIDDKKENALNIAAENIPVILVKKYHNSDFNGNQIITKVDDWKQIKENIDLFLSKNTLTGKLS</sequence>
<keyword evidence="2 3" id="KW-0378">Hydrolase</keyword>
<feature type="active site" description="Nucleophile" evidence="4">
    <location>
        <position position="8"/>
    </location>
</feature>
<dbReference type="PANTHER" id="PTHR35134">
    <property type="entry name" value="NUCLEOTIDASE YQFW-RELATED"/>
    <property type="match status" value="1"/>
</dbReference>
<keyword evidence="6" id="KW-1185">Reference proteome</keyword>
<dbReference type="PIRSF" id="PIRSF021362">
    <property type="entry name" value="UCP021362_HAD"/>
    <property type="match status" value="1"/>
</dbReference>
<evidence type="ECO:0000256" key="2">
    <source>
        <dbReference type="ARBA" id="ARBA00022801"/>
    </source>
</evidence>
<dbReference type="SUPFAM" id="SSF56784">
    <property type="entry name" value="HAD-like"/>
    <property type="match status" value="1"/>
</dbReference>
<dbReference type="RefSeq" id="WP_013406029.1">
    <property type="nucleotide sequence ID" value="NC_014654.1"/>
</dbReference>
<gene>
    <name evidence="5" type="ordered locus">Halsa_1527</name>
</gene>
<proteinExistence type="inferred from homology"/>
<dbReference type="InterPro" id="IPR010708">
    <property type="entry name" value="5'(3')-deoxyribonucleotidase"/>
</dbReference>
<dbReference type="InterPro" id="IPR052419">
    <property type="entry name" value="5_3-deoxyribonucleotidase-like"/>
</dbReference>
<dbReference type="EC" id="3.1.3.-" evidence="3"/>
<dbReference type="Gene3D" id="3.40.50.1000">
    <property type="entry name" value="HAD superfamily/HAD-like"/>
    <property type="match status" value="1"/>
</dbReference>
<evidence type="ECO:0000256" key="3">
    <source>
        <dbReference type="PIRNR" id="PIRNR021362"/>
    </source>
</evidence>
<dbReference type="Proteomes" id="UP000007434">
    <property type="component" value="Chromosome"/>
</dbReference>
<name>E4RLN8_HALHG</name>
<dbReference type="PANTHER" id="PTHR35134:SF2">
    <property type="entry name" value="NUCLEOTIDASE YQFW-RELATED"/>
    <property type="match status" value="1"/>
</dbReference>
<dbReference type="eggNOG" id="COG5663">
    <property type="taxonomic scope" value="Bacteria"/>
</dbReference>
<evidence type="ECO:0000313" key="5">
    <source>
        <dbReference type="EMBL" id="ADQ14952.1"/>
    </source>
</evidence>
<evidence type="ECO:0000256" key="4">
    <source>
        <dbReference type="PIRSR" id="PIRSR610708-1"/>
    </source>
</evidence>
<dbReference type="InterPro" id="IPR009206">
    <property type="entry name" value="Nucleotidase_putative"/>
</dbReference>